<evidence type="ECO:0000256" key="1">
    <source>
        <dbReference type="ARBA" id="ARBA00004651"/>
    </source>
</evidence>
<dbReference type="PANTHER" id="PTHR42718">
    <property type="entry name" value="MAJOR FACILITATOR SUPERFAMILY MULTIDRUG TRANSPORTER MFSC"/>
    <property type="match status" value="1"/>
</dbReference>
<dbReference type="InterPro" id="IPR036259">
    <property type="entry name" value="MFS_trans_sf"/>
</dbReference>
<keyword evidence="4 8" id="KW-0812">Transmembrane</keyword>
<evidence type="ECO:0000256" key="5">
    <source>
        <dbReference type="ARBA" id="ARBA00022989"/>
    </source>
</evidence>
<evidence type="ECO:0000313" key="11">
    <source>
        <dbReference type="Proteomes" id="UP001501570"/>
    </source>
</evidence>
<comment type="subcellular location">
    <subcellularLocation>
        <location evidence="1">Cell membrane</location>
        <topology evidence="1">Multi-pass membrane protein</topology>
    </subcellularLocation>
</comment>
<feature type="transmembrane region" description="Helical" evidence="8">
    <location>
        <begin position="7"/>
        <end position="28"/>
    </location>
</feature>
<dbReference type="CDD" id="cd17321">
    <property type="entry name" value="MFS_MMR_MDR_like"/>
    <property type="match status" value="1"/>
</dbReference>
<comment type="caution">
    <text evidence="10">The sequence shown here is derived from an EMBL/GenBank/DDBJ whole genome shotgun (WGS) entry which is preliminary data.</text>
</comment>
<accession>A0ABP9SR25</accession>
<dbReference type="SUPFAM" id="SSF103473">
    <property type="entry name" value="MFS general substrate transporter"/>
    <property type="match status" value="1"/>
</dbReference>
<protein>
    <submittedName>
        <fullName evidence="10">MFS transporter</fullName>
    </submittedName>
</protein>
<feature type="domain" description="Major facilitator superfamily (MFS) profile" evidence="9">
    <location>
        <begin position="6"/>
        <end position="491"/>
    </location>
</feature>
<evidence type="ECO:0000256" key="7">
    <source>
        <dbReference type="SAM" id="MobiDB-lite"/>
    </source>
</evidence>
<dbReference type="Gene3D" id="1.20.1250.20">
    <property type="entry name" value="MFS general substrate transporter like domains"/>
    <property type="match status" value="1"/>
</dbReference>
<dbReference type="NCBIfam" id="TIGR00711">
    <property type="entry name" value="efflux_EmrB"/>
    <property type="match status" value="1"/>
</dbReference>
<feature type="transmembrane region" description="Helical" evidence="8">
    <location>
        <begin position="223"/>
        <end position="240"/>
    </location>
</feature>
<feature type="transmembrane region" description="Helical" evidence="8">
    <location>
        <begin position="352"/>
        <end position="376"/>
    </location>
</feature>
<evidence type="ECO:0000259" key="9">
    <source>
        <dbReference type="PROSITE" id="PS50850"/>
    </source>
</evidence>
<organism evidence="10 11">
    <name type="scientific">Rugosimonospora acidiphila</name>
    <dbReference type="NCBI Taxonomy" id="556531"/>
    <lineage>
        <taxon>Bacteria</taxon>
        <taxon>Bacillati</taxon>
        <taxon>Actinomycetota</taxon>
        <taxon>Actinomycetes</taxon>
        <taxon>Micromonosporales</taxon>
        <taxon>Micromonosporaceae</taxon>
        <taxon>Rugosimonospora</taxon>
    </lineage>
</organism>
<feature type="compositionally biased region" description="Basic and acidic residues" evidence="7">
    <location>
        <begin position="500"/>
        <end position="509"/>
    </location>
</feature>
<evidence type="ECO:0000256" key="6">
    <source>
        <dbReference type="ARBA" id="ARBA00023136"/>
    </source>
</evidence>
<evidence type="ECO:0000313" key="10">
    <source>
        <dbReference type="EMBL" id="GAA5200343.1"/>
    </source>
</evidence>
<proteinExistence type="predicted"/>
<dbReference type="Pfam" id="PF07690">
    <property type="entry name" value="MFS_1"/>
    <property type="match status" value="1"/>
</dbReference>
<feature type="transmembrane region" description="Helical" evidence="8">
    <location>
        <begin position="48"/>
        <end position="67"/>
    </location>
</feature>
<dbReference type="EMBL" id="BAABJQ010000042">
    <property type="protein sequence ID" value="GAA5200343.1"/>
    <property type="molecule type" value="Genomic_DNA"/>
</dbReference>
<feature type="transmembrane region" description="Helical" evidence="8">
    <location>
        <begin position="101"/>
        <end position="119"/>
    </location>
</feature>
<feature type="region of interest" description="Disordered" evidence="7">
    <location>
        <begin position="494"/>
        <end position="537"/>
    </location>
</feature>
<dbReference type="PRINTS" id="PR01036">
    <property type="entry name" value="TCRTETB"/>
</dbReference>
<feature type="transmembrane region" description="Helical" evidence="8">
    <location>
        <begin position="467"/>
        <end position="487"/>
    </location>
</feature>
<feature type="transmembrane region" description="Helical" evidence="8">
    <location>
        <begin position="131"/>
        <end position="152"/>
    </location>
</feature>
<keyword evidence="5 8" id="KW-1133">Transmembrane helix</keyword>
<keyword evidence="2" id="KW-0813">Transport</keyword>
<gene>
    <name evidence="10" type="ORF">GCM10023322_78050</name>
</gene>
<evidence type="ECO:0000256" key="4">
    <source>
        <dbReference type="ARBA" id="ARBA00022692"/>
    </source>
</evidence>
<reference evidence="11" key="1">
    <citation type="journal article" date="2019" name="Int. J. Syst. Evol. Microbiol.">
        <title>The Global Catalogue of Microorganisms (GCM) 10K type strain sequencing project: providing services to taxonomists for standard genome sequencing and annotation.</title>
        <authorList>
            <consortium name="The Broad Institute Genomics Platform"/>
            <consortium name="The Broad Institute Genome Sequencing Center for Infectious Disease"/>
            <person name="Wu L."/>
            <person name="Ma J."/>
        </authorList>
    </citation>
    <scope>NUCLEOTIDE SEQUENCE [LARGE SCALE GENOMIC DNA]</scope>
    <source>
        <strain evidence="11">JCM 18304</strain>
    </source>
</reference>
<dbReference type="Proteomes" id="UP001501570">
    <property type="component" value="Unassembled WGS sequence"/>
</dbReference>
<evidence type="ECO:0000256" key="2">
    <source>
        <dbReference type="ARBA" id="ARBA00022448"/>
    </source>
</evidence>
<dbReference type="RefSeq" id="WP_345638432.1">
    <property type="nucleotide sequence ID" value="NZ_BAABJQ010000042.1"/>
</dbReference>
<feature type="transmembrane region" description="Helical" evidence="8">
    <location>
        <begin position="158"/>
        <end position="180"/>
    </location>
</feature>
<feature type="transmembrane region" description="Helical" evidence="8">
    <location>
        <begin position="74"/>
        <end position="95"/>
    </location>
</feature>
<dbReference type="PANTHER" id="PTHR42718:SF49">
    <property type="entry name" value="EXPORT PROTEIN"/>
    <property type="match status" value="1"/>
</dbReference>
<dbReference type="InterPro" id="IPR020846">
    <property type="entry name" value="MFS_dom"/>
</dbReference>
<dbReference type="InterPro" id="IPR011701">
    <property type="entry name" value="MFS"/>
</dbReference>
<sequence length="537" mass="54667">MRKWVPLITVCLGTFMLLIDVTIVNVALPDMARDLSTSFSALQWVVDGYALSLAALLLGAGSIADMVGHRRTYVAGLALFALASLVCGVAPNAGALVGARLVQGVGAAAMFATTFALLNSSYQGRDRGTAYGLWGAVSGIATAIGPVLGGLLTEGISWRWIFFVNLPISVLAIVMCLLALRDVHAPTSGRLDLGGMVTFTASAAAITYGLIHASENGWSSAGSWGYLVAGAALLALFVLIESRSAHAMLDLGLMRNGSFVGILVCGMLMNFSAFAYFTYTSIWMQSVLGMSPITAGLTGLPLSVATFVVSAGFGRFLHGARPGPVIGSGLVLIGLGGLLDALLVHGDARWTALLPGFLVAGVGLGLVLPVLSSSAMSAVPPQRGGMAAGAMNTARQLGFAFGIALLGSVFAARAQHSLGAHGVPAPDGVARALAGGQAGDVLRALPAPARAATDQALHLAAVSGLRGAFVVAAVLGVLAGLLALALIRPRRPDPVILEDSTGRPKDHPAGHTGPSGSDARTAAEGGESIGPQRLRVE</sequence>
<keyword evidence="6 8" id="KW-0472">Membrane</keyword>
<dbReference type="InterPro" id="IPR004638">
    <property type="entry name" value="EmrB-like"/>
</dbReference>
<evidence type="ECO:0000256" key="8">
    <source>
        <dbReference type="SAM" id="Phobius"/>
    </source>
</evidence>
<keyword evidence="3" id="KW-1003">Cell membrane</keyword>
<dbReference type="Gene3D" id="1.20.1720.10">
    <property type="entry name" value="Multidrug resistance protein D"/>
    <property type="match status" value="1"/>
</dbReference>
<name>A0ABP9SR25_9ACTN</name>
<feature type="transmembrane region" description="Helical" evidence="8">
    <location>
        <begin position="192"/>
        <end position="211"/>
    </location>
</feature>
<keyword evidence="11" id="KW-1185">Reference proteome</keyword>
<feature type="transmembrane region" description="Helical" evidence="8">
    <location>
        <begin position="260"/>
        <end position="279"/>
    </location>
</feature>
<dbReference type="PROSITE" id="PS50850">
    <property type="entry name" value="MFS"/>
    <property type="match status" value="1"/>
</dbReference>
<feature type="transmembrane region" description="Helical" evidence="8">
    <location>
        <begin position="397"/>
        <end position="414"/>
    </location>
</feature>
<feature type="transmembrane region" description="Helical" evidence="8">
    <location>
        <begin position="291"/>
        <end position="313"/>
    </location>
</feature>
<evidence type="ECO:0000256" key="3">
    <source>
        <dbReference type="ARBA" id="ARBA00022475"/>
    </source>
</evidence>
<feature type="transmembrane region" description="Helical" evidence="8">
    <location>
        <begin position="325"/>
        <end position="346"/>
    </location>
</feature>